<evidence type="ECO:0000313" key="2">
    <source>
        <dbReference type="WBParaSite" id="Minc3s00073g03624"/>
    </source>
</evidence>
<dbReference type="WBParaSite" id="Minc3s00073g03624">
    <property type="protein sequence ID" value="Minc3s00073g03624"/>
    <property type="gene ID" value="Minc3s00073g03624"/>
</dbReference>
<keyword evidence="1" id="KW-1185">Reference proteome</keyword>
<dbReference type="Proteomes" id="UP000887563">
    <property type="component" value="Unplaced"/>
</dbReference>
<reference evidence="2" key="1">
    <citation type="submission" date="2022-11" db="UniProtKB">
        <authorList>
            <consortium name="WormBaseParasite"/>
        </authorList>
    </citation>
    <scope>IDENTIFICATION</scope>
</reference>
<sequence length="67" mass="7915">MILIVEGFVTKTTRSVTVKLESNQVQNHSNHSSLNHSSRHSLFFKTEEEFILYRMDQRLSGEILFRF</sequence>
<evidence type="ECO:0000313" key="1">
    <source>
        <dbReference type="Proteomes" id="UP000887563"/>
    </source>
</evidence>
<organism evidence="1 2">
    <name type="scientific">Meloidogyne incognita</name>
    <name type="common">Southern root-knot nematode worm</name>
    <name type="synonym">Oxyuris incognita</name>
    <dbReference type="NCBI Taxonomy" id="6306"/>
    <lineage>
        <taxon>Eukaryota</taxon>
        <taxon>Metazoa</taxon>
        <taxon>Ecdysozoa</taxon>
        <taxon>Nematoda</taxon>
        <taxon>Chromadorea</taxon>
        <taxon>Rhabditida</taxon>
        <taxon>Tylenchina</taxon>
        <taxon>Tylenchomorpha</taxon>
        <taxon>Tylenchoidea</taxon>
        <taxon>Meloidogynidae</taxon>
        <taxon>Meloidogyninae</taxon>
        <taxon>Meloidogyne</taxon>
        <taxon>Meloidogyne incognita group</taxon>
    </lineage>
</organism>
<protein>
    <submittedName>
        <fullName evidence="2">Uncharacterized protein</fullName>
    </submittedName>
</protein>
<accession>A0A914KQA8</accession>
<name>A0A914KQA8_MELIC</name>
<dbReference type="AlphaFoldDB" id="A0A914KQA8"/>
<proteinExistence type="predicted"/>